<feature type="signal peptide" evidence="2">
    <location>
        <begin position="1"/>
        <end position="22"/>
    </location>
</feature>
<dbReference type="Proteomes" id="UP000516373">
    <property type="component" value="Chromosome"/>
</dbReference>
<accession>A0A7G1NGH0</accession>
<sequence>MKRRPLPVAAALTATAALLLTACGSGDDSSKSNDNIAGADTGKTEPSASPSAGASGPADRPKITFPDGVENKFESWKTGDPTKDAVLSDVTQTVNAVDDAILRGDSNSATLAYYRQGKALVSAQKWVRAWLDEDLTWTGSTRYFNPKVKVADGDTAAVAYCADESKAYNKNRKTGTVDKSPSDESPYVTYSTQLKKNTKGVWQTTEVLSKRGDKTCAP</sequence>
<reference evidence="3 4" key="1">
    <citation type="journal article" date="2014" name="Int. J. Syst. Evol. Microbiol.">
        <title>Complete genome sequence of Corynebacterium casei LMG S-19264T (=DSM 44701T), isolated from a smear-ripened cheese.</title>
        <authorList>
            <consortium name="US DOE Joint Genome Institute (JGI-PGF)"/>
            <person name="Walter F."/>
            <person name="Albersmeier A."/>
            <person name="Kalinowski J."/>
            <person name="Ruckert C."/>
        </authorList>
    </citation>
    <scope>NUCLEOTIDE SEQUENCE [LARGE SCALE GENOMIC DNA]</scope>
    <source>
        <strain evidence="3 4">JCM 4255</strain>
    </source>
</reference>
<keyword evidence="2" id="KW-0732">Signal</keyword>
<organism evidence="3 4">
    <name type="scientific">Streptomyces tuirus</name>
    <dbReference type="NCBI Taxonomy" id="68278"/>
    <lineage>
        <taxon>Bacteria</taxon>
        <taxon>Bacillati</taxon>
        <taxon>Actinomycetota</taxon>
        <taxon>Actinomycetes</taxon>
        <taxon>Kitasatosporales</taxon>
        <taxon>Streptomycetaceae</taxon>
        <taxon>Streptomyces</taxon>
    </lineage>
</organism>
<dbReference type="PROSITE" id="PS51257">
    <property type="entry name" value="PROKAR_LIPOPROTEIN"/>
    <property type="match status" value="1"/>
</dbReference>
<keyword evidence="3" id="KW-0449">Lipoprotein</keyword>
<feature type="compositionally biased region" description="Low complexity" evidence="1">
    <location>
        <begin position="23"/>
        <end position="35"/>
    </location>
</feature>
<dbReference type="EMBL" id="AP023439">
    <property type="protein sequence ID" value="BCL22258.1"/>
    <property type="molecule type" value="Genomic_DNA"/>
</dbReference>
<protein>
    <submittedName>
        <fullName evidence="3">Lipoprotein</fullName>
    </submittedName>
</protein>
<feature type="compositionally biased region" description="Low complexity" evidence="1">
    <location>
        <begin position="46"/>
        <end position="58"/>
    </location>
</feature>
<dbReference type="RefSeq" id="WP_190901857.1">
    <property type="nucleotide sequence ID" value="NZ_JBHMCP010000005.1"/>
</dbReference>
<evidence type="ECO:0000313" key="4">
    <source>
        <dbReference type="Proteomes" id="UP000516373"/>
    </source>
</evidence>
<evidence type="ECO:0000256" key="2">
    <source>
        <dbReference type="SAM" id="SignalP"/>
    </source>
</evidence>
<proteinExistence type="predicted"/>
<name>A0A7G1NGH0_9ACTN</name>
<feature type="region of interest" description="Disordered" evidence="1">
    <location>
        <begin position="23"/>
        <end position="82"/>
    </location>
</feature>
<dbReference type="AlphaFoldDB" id="A0A7G1NGH0"/>
<dbReference type="KEGG" id="stui:GCM10017668_41010"/>
<evidence type="ECO:0000256" key="1">
    <source>
        <dbReference type="SAM" id="MobiDB-lite"/>
    </source>
</evidence>
<feature type="chain" id="PRO_5038799438" evidence="2">
    <location>
        <begin position="23"/>
        <end position="218"/>
    </location>
</feature>
<gene>
    <name evidence="3" type="ORF">GCM10017668_41010</name>
</gene>
<evidence type="ECO:0000313" key="3">
    <source>
        <dbReference type="EMBL" id="BCL22258.1"/>
    </source>
</evidence>
<feature type="compositionally biased region" description="Basic and acidic residues" evidence="1">
    <location>
        <begin position="69"/>
        <end position="82"/>
    </location>
</feature>